<evidence type="ECO:0000256" key="5">
    <source>
        <dbReference type="ARBA" id="ARBA00023136"/>
    </source>
</evidence>
<keyword evidence="5 6" id="KW-0472">Membrane</keyword>
<keyword evidence="3 6" id="KW-0812">Transmembrane</keyword>
<dbReference type="NCBIfam" id="NF002494">
    <property type="entry name" value="PRK01821.1"/>
    <property type="match status" value="1"/>
</dbReference>
<accession>A0ABZ0QBQ6</accession>
<dbReference type="Pfam" id="PF03788">
    <property type="entry name" value="LrgA"/>
    <property type="match status" value="1"/>
</dbReference>
<evidence type="ECO:0000256" key="1">
    <source>
        <dbReference type="ARBA" id="ARBA00004651"/>
    </source>
</evidence>
<evidence type="ECO:0000256" key="3">
    <source>
        <dbReference type="ARBA" id="ARBA00022692"/>
    </source>
</evidence>
<evidence type="ECO:0000256" key="2">
    <source>
        <dbReference type="ARBA" id="ARBA00022475"/>
    </source>
</evidence>
<evidence type="ECO:0000313" key="8">
    <source>
        <dbReference type="Proteomes" id="UP001304071"/>
    </source>
</evidence>
<dbReference type="RefSeq" id="WP_261892786.1">
    <property type="nucleotide sequence ID" value="NZ_AP024895.1"/>
</dbReference>
<keyword evidence="4 6" id="KW-1133">Transmembrane helix</keyword>
<organism evidence="7 8">
    <name type="scientific">Vibrio porteresiae DSM 19223</name>
    <dbReference type="NCBI Taxonomy" id="1123496"/>
    <lineage>
        <taxon>Bacteria</taxon>
        <taxon>Pseudomonadati</taxon>
        <taxon>Pseudomonadota</taxon>
        <taxon>Gammaproteobacteria</taxon>
        <taxon>Vibrionales</taxon>
        <taxon>Vibrionaceae</taxon>
        <taxon>Vibrio</taxon>
    </lineage>
</organism>
<comment type="subcellular location">
    <subcellularLocation>
        <location evidence="1">Cell membrane</location>
        <topology evidence="1">Multi-pass membrane protein</topology>
    </subcellularLocation>
</comment>
<feature type="transmembrane region" description="Helical" evidence="6">
    <location>
        <begin position="89"/>
        <end position="112"/>
    </location>
</feature>
<evidence type="ECO:0000256" key="4">
    <source>
        <dbReference type="ARBA" id="ARBA00022989"/>
    </source>
</evidence>
<dbReference type="InterPro" id="IPR005538">
    <property type="entry name" value="LrgA/CidA"/>
</dbReference>
<dbReference type="PANTHER" id="PTHR33931:SF5">
    <property type="entry name" value="UPF0299 MEMBRANE PROTEIN YOHJ"/>
    <property type="match status" value="1"/>
</dbReference>
<feature type="transmembrane region" description="Helical" evidence="6">
    <location>
        <begin position="5"/>
        <end position="25"/>
    </location>
</feature>
<keyword evidence="2" id="KW-1003">Cell membrane</keyword>
<feature type="transmembrane region" description="Helical" evidence="6">
    <location>
        <begin position="31"/>
        <end position="52"/>
    </location>
</feature>
<evidence type="ECO:0000313" key="7">
    <source>
        <dbReference type="EMBL" id="WPC72976.1"/>
    </source>
</evidence>
<evidence type="ECO:0000256" key="6">
    <source>
        <dbReference type="SAM" id="Phobius"/>
    </source>
</evidence>
<dbReference type="EMBL" id="CP138203">
    <property type="protein sequence ID" value="WPC72976.1"/>
    <property type="molecule type" value="Genomic_DNA"/>
</dbReference>
<sequence length="140" mass="15233">MINTLLKYVVSFALIFICLTIGNWIQHLLGVAIPGSIFGMLLLFALLASGFAPVDWVRPGAHLFIRYMMLLFVPISVGLMNHFDMLLSNAWAILASAIGGSALVMVTLGLILDRFLNADSKRINVKADIKADTKSVKGKA</sequence>
<reference evidence="7 8" key="1">
    <citation type="submission" date="2023-11" db="EMBL/GenBank/DDBJ databases">
        <title>Plant-associative lifestyle of Vibrio porteresiae and its evolutionary dynamics.</title>
        <authorList>
            <person name="Rameshkumar N."/>
            <person name="Kirti K."/>
        </authorList>
    </citation>
    <scope>NUCLEOTIDE SEQUENCE [LARGE SCALE GENOMIC DNA]</scope>
    <source>
        <strain evidence="7 8">MSSRF30</strain>
    </source>
</reference>
<protein>
    <submittedName>
        <fullName evidence="7">CidA/LrgA family protein</fullName>
    </submittedName>
</protein>
<dbReference type="PANTHER" id="PTHR33931">
    <property type="entry name" value="HOLIN-LIKE PROTEIN CIDA-RELATED"/>
    <property type="match status" value="1"/>
</dbReference>
<name>A0ABZ0QBQ6_9VIBR</name>
<dbReference type="Proteomes" id="UP001304071">
    <property type="component" value="Chromosome 1"/>
</dbReference>
<proteinExistence type="predicted"/>
<feature type="transmembrane region" description="Helical" evidence="6">
    <location>
        <begin position="64"/>
        <end position="83"/>
    </location>
</feature>
<keyword evidence="8" id="KW-1185">Reference proteome</keyword>
<gene>
    <name evidence="7" type="ORF">R8Z52_12665</name>
</gene>